<dbReference type="EMBL" id="JAVDWE010000003">
    <property type="protein sequence ID" value="MDR7093844.1"/>
    <property type="molecule type" value="Genomic_DNA"/>
</dbReference>
<organism evidence="1 2">
    <name type="scientific">Hydrogenophaga laconesensis</name>
    <dbReference type="NCBI Taxonomy" id="1805971"/>
    <lineage>
        <taxon>Bacteria</taxon>
        <taxon>Pseudomonadati</taxon>
        <taxon>Pseudomonadota</taxon>
        <taxon>Betaproteobacteria</taxon>
        <taxon>Burkholderiales</taxon>
        <taxon>Comamonadaceae</taxon>
        <taxon>Hydrogenophaga</taxon>
    </lineage>
</organism>
<gene>
    <name evidence="1" type="ORF">J2X09_001576</name>
</gene>
<keyword evidence="2" id="KW-1185">Reference proteome</keyword>
<name>A0ABU1V8Q9_9BURK</name>
<protein>
    <recommendedName>
        <fullName evidence="3">Lipoprotein</fullName>
    </recommendedName>
</protein>
<evidence type="ECO:0000313" key="2">
    <source>
        <dbReference type="Proteomes" id="UP001265550"/>
    </source>
</evidence>
<proteinExistence type="predicted"/>
<dbReference type="PROSITE" id="PS51257">
    <property type="entry name" value="PROKAR_LIPOPROTEIN"/>
    <property type="match status" value="1"/>
</dbReference>
<dbReference type="Proteomes" id="UP001265550">
    <property type="component" value="Unassembled WGS sequence"/>
</dbReference>
<comment type="caution">
    <text evidence="1">The sequence shown here is derived from an EMBL/GenBank/DDBJ whole genome shotgun (WGS) entry which is preliminary data.</text>
</comment>
<sequence>MATRVDRLFTSPPFFARWSPILLVVLVAGCQMPSPPQRSNRQPLAAQLSPVPQVPVTAAVLPGDKDQTFMLDSRGQEIQYRSRVRDQREHEPAMARLGETFLSRGFKCLWGQQTQLIVDPGKWMTLEFEDAGGNALYVVACRGDCDKLKYRVRNLKNQFNQGTLRTIYTYPVVLVPNASAFKGRVAFDFTESPGKREGANPELLVTQWNATLGHYGPGCRPSWR</sequence>
<reference evidence="1 2" key="1">
    <citation type="submission" date="2023-07" db="EMBL/GenBank/DDBJ databases">
        <title>Sorghum-associated microbial communities from plants grown in Nebraska, USA.</title>
        <authorList>
            <person name="Schachtman D."/>
        </authorList>
    </citation>
    <scope>NUCLEOTIDE SEQUENCE [LARGE SCALE GENOMIC DNA]</scope>
    <source>
        <strain evidence="1 2">BE240</strain>
    </source>
</reference>
<evidence type="ECO:0008006" key="3">
    <source>
        <dbReference type="Google" id="ProtNLM"/>
    </source>
</evidence>
<evidence type="ECO:0000313" key="1">
    <source>
        <dbReference type="EMBL" id="MDR7093844.1"/>
    </source>
</evidence>
<accession>A0ABU1V8Q9</accession>
<dbReference type="RefSeq" id="WP_204732290.1">
    <property type="nucleotide sequence ID" value="NZ_JAVDWE010000003.1"/>
</dbReference>